<dbReference type="GeneID" id="92093107"/>
<keyword evidence="3" id="KW-1185">Reference proteome</keyword>
<feature type="compositionally biased region" description="Basic and acidic residues" evidence="1">
    <location>
        <begin position="293"/>
        <end position="308"/>
    </location>
</feature>
<feature type="compositionally biased region" description="Polar residues" evidence="1">
    <location>
        <begin position="234"/>
        <end position="261"/>
    </location>
</feature>
<accession>A0ABR1UH05</accession>
<evidence type="ECO:0000313" key="2">
    <source>
        <dbReference type="EMBL" id="KAK8058187.1"/>
    </source>
</evidence>
<dbReference type="EMBL" id="JAQQWL010000009">
    <property type="protein sequence ID" value="KAK8058187.1"/>
    <property type="molecule type" value="Genomic_DNA"/>
</dbReference>
<feature type="compositionally biased region" description="Basic and acidic residues" evidence="1">
    <location>
        <begin position="196"/>
        <end position="213"/>
    </location>
</feature>
<organism evidence="2 3">
    <name type="scientific">Apiospora phragmitis</name>
    <dbReference type="NCBI Taxonomy" id="2905665"/>
    <lineage>
        <taxon>Eukaryota</taxon>
        <taxon>Fungi</taxon>
        <taxon>Dikarya</taxon>
        <taxon>Ascomycota</taxon>
        <taxon>Pezizomycotina</taxon>
        <taxon>Sordariomycetes</taxon>
        <taxon>Xylariomycetidae</taxon>
        <taxon>Amphisphaeriales</taxon>
        <taxon>Apiosporaceae</taxon>
        <taxon>Apiospora</taxon>
    </lineage>
</organism>
<feature type="region of interest" description="Disordered" evidence="1">
    <location>
        <begin position="615"/>
        <end position="640"/>
    </location>
</feature>
<feature type="compositionally biased region" description="Polar residues" evidence="1">
    <location>
        <begin position="18"/>
        <end position="32"/>
    </location>
</feature>
<feature type="compositionally biased region" description="Basic and acidic residues" evidence="1">
    <location>
        <begin position="1"/>
        <end position="15"/>
    </location>
</feature>
<name>A0ABR1UH05_9PEZI</name>
<feature type="compositionally biased region" description="Low complexity" evidence="1">
    <location>
        <begin position="131"/>
        <end position="143"/>
    </location>
</feature>
<feature type="compositionally biased region" description="Polar residues" evidence="1">
    <location>
        <begin position="82"/>
        <end position="92"/>
    </location>
</feature>
<dbReference type="RefSeq" id="XP_066713633.1">
    <property type="nucleotide sequence ID" value="XM_066860044.1"/>
</dbReference>
<reference evidence="2 3" key="1">
    <citation type="submission" date="2023-01" db="EMBL/GenBank/DDBJ databases">
        <title>Analysis of 21 Apiospora genomes using comparative genomics revels a genus with tremendous synthesis potential of carbohydrate active enzymes and secondary metabolites.</title>
        <authorList>
            <person name="Sorensen T."/>
        </authorList>
    </citation>
    <scope>NUCLEOTIDE SEQUENCE [LARGE SCALE GENOMIC DNA]</scope>
    <source>
        <strain evidence="2 3">CBS 135458</strain>
    </source>
</reference>
<protein>
    <submittedName>
        <fullName evidence="2">Uncharacterized protein</fullName>
    </submittedName>
</protein>
<proteinExistence type="predicted"/>
<gene>
    <name evidence="2" type="ORF">PG994_008635</name>
</gene>
<evidence type="ECO:0000256" key="1">
    <source>
        <dbReference type="SAM" id="MobiDB-lite"/>
    </source>
</evidence>
<comment type="caution">
    <text evidence="2">The sequence shown here is derived from an EMBL/GenBank/DDBJ whole genome shotgun (WGS) entry which is preliminary data.</text>
</comment>
<sequence>MPDQQEPRRRLDRPEGQSPPSNTGTSDGQSPQLRLHGVDTNDTPRPSFQPGFSPARNVQDQLREMTRLVAKGHAAAKEVQMAQFNEQASAEQGAQLRSGRAHRESVVLSSDDESEDLHTAPRPSKRRKPWARSAATASASSAPLLFAPATDTFHFASSSQPPARPSFDWSMIIRDIGLAAPPTGPGPARSSRPRYKLPDKSQPQRDSAREIRSGSRTQAPEMQVVLSLTRDQDSGASKPQDISSSKPRVPSSNGTGNTSTPDGGREAEASDPSAADETLSDAGGVPVRKRKLNQKEEKQQNSKREQSKKSLVFYVPAVPWNCSDIDEEFKKSTAEKAKNTVEKFSTKDVKSTKSSLSRLWQIVLRAWRVPPMYIIGSPTNLWNIAKQRTASAKAPKANEEGEAGNDDPFDASPRYLWTRNTCDDLLALSMHGIWTPHLWLLPAALEWTQICRTGDKKPWTAPTRRVSFFRLLRYVSTNCPDDPPTKRLEDVQSYIFKGVRALASSWEPVTIEPGTLNVLKSALQLIKCTGGAKRYRDGMEYVEIFEYSREGGRQSKDIPRRNPDKVADTVVDLIRKSIEQRITAYEQRMRLKERDWSVEKARYIVMHPALRKGCFPAGSGKRGQGQSSLEDLIDESAQPN</sequence>
<evidence type="ECO:0000313" key="3">
    <source>
        <dbReference type="Proteomes" id="UP001480595"/>
    </source>
</evidence>
<dbReference type="Proteomes" id="UP001480595">
    <property type="component" value="Unassembled WGS sequence"/>
</dbReference>
<feature type="region of interest" description="Disordered" evidence="1">
    <location>
        <begin position="82"/>
        <end position="143"/>
    </location>
</feature>
<feature type="region of interest" description="Disordered" evidence="1">
    <location>
        <begin position="177"/>
        <end position="308"/>
    </location>
</feature>
<feature type="region of interest" description="Disordered" evidence="1">
    <location>
        <begin position="1"/>
        <end position="66"/>
    </location>
</feature>